<keyword evidence="2" id="KW-1185">Reference proteome</keyword>
<reference evidence="1 2" key="1">
    <citation type="journal article" date="2024" name="Appl. Environ. Microbiol.">
        <title>Pontiella agarivorans sp. nov., a novel marine anaerobic bacterium capable of degrading macroalgal polysaccharides and fixing nitrogen.</title>
        <authorList>
            <person name="Liu N."/>
            <person name="Kivenson V."/>
            <person name="Peng X."/>
            <person name="Cui Z."/>
            <person name="Lankiewicz T.S."/>
            <person name="Gosselin K.M."/>
            <person name="English C.J."/>
            <person name="Blair E.M."/>
            <person name="O'Malley M.A."/>
            <person name="Valentine D.L."/>
        </authorList>
    </citation>
    <scope>NUCLEOTIDE SEQUENCE [LARGE SCALE GENOMIC DNA]</scope>
    <source>
        <strain evidence="1 2">NLcol2</strain>
    </source>
</reference>
<evidence type="ECO:0000313" key="1">
    <source>
        <dbReference type="EMBL" id="MDZ8119059.1"/>
    </source>
</evidence>
<comment type="caution">
    <text evidence="1">The sequence shown here is derived from an EMBL/GenBank/DDBJ whole genome shotgun (WGS) entry which is preliminary data.</text>
</comment>
<protein>
    <submittedName>
        <fullName evidence="1">Uncharacterized protein</fullName>
    </submittedName>
</protein>
<dbReference type="Gene3D" id="3.20.20.80">
    <property type="entry name" value="Glycosidases"/>
    <property type="match status" value="1"/>
</dbReference>
<proteinExistence type="predicted"/>
<accession>A0ABU5MXZ2</accession>
<dbReference type="Proteomes" id="UP001290861">
    <property type="component" value="Unassembled WGS sequence"/>
</dbReference>
<dbReference type="SUPFAM" id="SSF51445">
    <property type="entry name" value="(Trans)glycosidases"/>
    <property type="match status" value="1"/>
</dbReference>
<name>A0ABU5MXZ2_9BACT</name>
<dbReference type="EMBL" id="JARVCO010000010">
    <property type="protein sequence ID" value="MDZ8119059.1"/>
    <property type="molecule type" value="Genomic_DNA"/>
</dbReference>
<dbReference type="InterPro" id="IPR017853">
    <property type="entry name" value="GH"/>
</dbReference>
<organism evidence="1 2">
    <name type="scientific">Pontiella agarivorans</name>
    <dbReference type="NCBI Taxonomy" id="3038953"/>
    <lineage>
        <taxon>Bacteria</taxon>
        <taxon>Pseudomonadati</taxon>
        <taxon>Kiritimatiellota</taxon>
        <taxon>Kiritimatiellia</taxon>
        <taxon>Kiritimatiellales</taxon>
        <taxon>Pontiellaceae</taxon>
        <taxon>Pontiella</taxon>
    </lineage>
</organism>
<evidence type="ECO:0000313" key="2">
    <source>
        <dbReference type="Proteomes" id="UP001290861"/>
    </source>
</evidence>
<gene>
    <name evidence="1" type="ORF">P9H32_10530</name>
</gene>
<sequence length="479" mass="55204">MDITLRLDERTDLQKSVFGANCLLIGRPVWYDHPEFIKRYEEAGTPFFRFPGGTPANYYNPFKGINDEIPESGRDYARRNQEILERTNGKGQTPAGFFRFAKKTEARYSVVVNMSTLSVEENKKWLTEAKRRGADIAAFELGNELYFGSYRWAFQTPEDYLECAKKTTGMLRRIYPKAKIGVLVPSHIYTDESFLSDDVPAGLRRQEEWMEMLRGEDFFDSVVIHLYNTVGMDGKTKRKNFLPYPEAYKHALAHLNHSLDITCDLLENEFPGKSIWITEYGLGGFSGDLRSYKLRGSHLGGLFSGLMLMKFFERPSVEVSSWHSFSHFFDYIGGEQGLGEEPHLLYHHFKFFAEPVNKSDYYAPVNIAGCRKREGTPRHPGQYPEVEGGGFFSRSGGYLVLINKLDTPYRLDQFEALYKGRQRKVTFVRGLQLRPREDQELSTALRDQVKLSEVEFEGADLNAVEIAPYSITRLEFEWR</sequence>